<protein>
    <submittedName>
        <fullName evidence="11">CRISPR-associated endonuclease/helicase Cas3</fullName>
        <ecNumber evidence="11">3.1.-.-</ecNumber>
    </submittedName>
</protein>
<dbReference type="GO" id="GO:0003723">
    <property type="term" value="F:RNA binding"/>
    <property type="evidence" value="ECO:0007669"/>
    <property type="project" value="TreeGrafter"/>
</dbReference>
<keyword evidence="11" id="KW-0255">Endonuclease</keyword>
<keyword evidence="7" id="KW-0067">ATP-binding</keyword>
<dbReference type="Gene3D" id="3.40.50.300">
    <property type="entry name" value="P-loop containing nucleotide triphosphate hydrolases"/>
    <property type="match status" value="2"/>
</dbReference>
<dbReference type="InterPro" id="IPR038257">
    <property type="entry name" value="CRISPR-assoc_Cas3_HD_sf"/>
</dbReference>
<reference evidence="11 12" key="1">
    <citation type="submission" date="2017-07" db="EMBL/GenBank/DDBJ databases">
        <title>Complete genome sequence of Actinoalloteichus hoggarensis DSM 45943, type strain of Actinoalloteichus hoggarensis.</title>
        <authorList>
            <person name="Ruckert C."/>
            <person name="Nouioui I."/>
            <person name="Willmese J."/>
            <person name="van Wezel G."/>
            <person name="Klenk H.-P."/>
            <person name="Kalinowski J."/>
            <person name="Zotchev S.B."/>
        </authorList>
    </citation>
    <scope>NUCLEOTIDE SEQUENCE [LARGE SCALE GENOMIC DNA]</scope>
    <source>
        <strain evidence="11 12">DSM 45943</strain>
    </source>
</reference>
<keyword evidence="11" id="KW-0540">Nuclease</keyword>
<evidence type="ECO:0000259" key="10">
    <source>
        <dbReference type="PROSITE" id="PS51643"/>
    </source>
</evidence>
<evidence type="ECO:0000256" key="4">
    <source>
        <dbReference type="ARBA" id="ARBA00022741"/>
    </source>
</evidence>
<organism evidence="11 12">
    <name type="scientific">Actinoalloteichus hoggarensis</name>
    <dbReference type="NCBI Taxonomy" id="1470176"/>
    <lineage>
        <taxon>Bacteria</taxon>
        <taxon>Bacillati</taxon>
        <taxon>Actinomycetota</taxon>
        <taxon>Actinomycetes</taxon>
        <taxon>Pseudonocardiales</taxon>
        <taxon>Pseudonocardiaceae</taxon>
        <taxon>Actinoalloteichus</taxon>
    </lineage>
</organism>
<dbReference type="GO" id="GO:0003724">
    <property type="term" value="F:RNA helicase activity"/>
    <property type="evidence" value="ECO:0007669"/>
    <property type="project" value="TreeGrafter"/>
</dbReference>
<evidence type="ECO:0000313" key="12">
    <source>
        <dbReference type="Proteomes" id="UP000204221"/>
    </source>
</evidence>
<dbReference type="InterPro" id="IPR014001">
    <property type="entry name" value="Helicase_ATP-bd"/>
</dbReference>
<name>A0A221W836_9PSEU</name>
<dbReference type="EC" id="3.1.-.-" evidence="11"/>
<dbReference type="GO" id="GO:0016787">
    <property type="term" value="F:hydrolase activity"/>
    <property type="evidence" value="ECO:0007669"/>
    <property type="project" value="UniProtKB-KW"/>
</dbReference>
<dbReference type="Gene3D" id="1.10.3210.30">
    <property type="match status" value="1"/>
</dbReference>
<comment type="similarity">
    <text evidence="2">In the central section; belongs to the CRISPR-associated helicase Cas3 family.</text>
</comment>
<dbReference type="GO" id="GO:0004519">
    <property type="term" value="F:endonuclease activity"/>
    <property type="evidence" value="ECO:0007669"/>
    <property type="project" value="UniProtKB-KW"/>
</dbReference>
<dbReference type="InterPro" id="IPR050547">
    <property type="entry name" value="DEAD_box_RNA_helicases"/>
</dbReference>
<dbReference type="PANTHER" id="PTHR47963">
    <property type="entry name" value="DEAD-BOX ATP-DEPENDENT RNA HELICASE 47, MITOCHONDRIAL"/>
    <property type="match status" value="1"/>
</dbReference>
<dbReference type="PROSITE" id="PS51643">
    <property type="entry name" value="HD_CAS3"/>
    <property type="match status" value="1"/>
</dbReference>
<dbReference type="InterPro" id="IPR027417">
    <property type="entry name" value="P-loop_NTPase"/>
</dbReference>
<evidence type="ECO:0000256" key="6">
    <source>
        <dbReference type="ARBA" id="ARBA00022806"/>
    </source>
</evidence>
<evidence type="ECO:0000313" key="11">
    <source>
        <dbReference type="EMBL" id="ASO21806.1"/>
    </source>
</evidence>
<dbReference type="PANTHER" id="PTHR47963:SF9">
    <property type="entry name" value="CRISPR-ASSOCIATED ENDONUCLEASE_HELICASE CAS3"/>
    <property type="match status" value="1"/>
</dbReference>
<comment type="similarity">
    <text evidence="1">In the N-terminal section; belongs to the CRISPR-associated nuclease Cas3-HD family.</text>
</comment>
<accession>A0A221W836</accession>
<proteinExistence type="inferred from homology"/>
<keyword evidence="3" id="KW-0479">Metal-binding</keyword>
<evidence type="ECO:0000256" key="2">
    <source>
        <dbReference type="ARBA" id="ARBA00009046"/>
    </source>
</evidence>
<evidence type="ECO:0000256" key="8">
    <source>
        <dbReference type="ARBA" id="ARBA00023118"/>
    </source>
</evidence>
<keyword evidence="6 11" id="KW-0347">Helicase</keyword>
<dbReference type="EMBL" id="CP022521">
    <property type="protein sequence ID" value="ASO21806.1"/>
    <property type="molecule type" value="Genomic_DNA"/>
</dbReference>
<gene>
    <name evidence="11" type="primary">cas6</name>
    <name evidence="11" type="ORF">AHOG_20945</name>
</gene>
<dbReference type="InterPro" id="IPR054712">
    <property type="entry name" value="Cas3-like_dom"/>
</dbReference>
<dbReference type="GO" id="GO:0005524">
    <property type="term" value="F:ATP binding"/>
    <property type="evidence" value="ECO:0007669"/>
    <property type="project" value="UniProtKB-KW"/>
</dbReference>
<keyword evidence="12" id="KW-1185">Reference proteome</keyword>
<keyword evidence="5 11" id="KW-0378">Hydrolase</keyword>
<keyword evidence="4" id="KW-0547">Nucleotide-binding</keyword>
<dbReference type="AlphaFoldDB" id="A0A221W836"/>
<keyword evidence="8" id="KW-0051">Antiviral defense</keyword>
<feature type="domain" description="HD Cas3-type" evidence="10">
    <location>
        <begin position="9"/>
        <end position="226"/>
    </location>
</feature>
<sequence>MRAWAKSANESVPHPLICHALDTAAVAYRLYPLLLGPTVQAEMTAAFGRFGGPGGAEENARCWAAVLSGLHDLGKIAPAFQALRIDLALRSHADAPTEPALRRAAQPKGAVRVDPPHGWVTQLHLSRMLREVKAHRSMIEAIAWGLGGHHGYIPDAARRAETGAMIRDNGGRDEEQRARNLVGRLLELWKLPAWDSLPWRTENSTAEIGLAGAVGLAGLTSVSDWIASDRDNFPWVGPDIELVEYAQGTDPQAVRAVTRLDWTPWRPPENTGFTTLFPGTETEPTVPRPVQVAAERLLDGVTEPGLLVVEAPTGEGKTRLGIQAAAVLVRRLGLAGMYQGMPTRATGDQVFTELDDLVTNHQPAMRVRLLHGAADQHPRIQARIAAAGGPKRRRRPVVVADVDRDHEDEPQGAVPEWFVRNRGIIAPVGTGTIDQMLMGVIRSKHVFVRLTGLSNKVLILDEVHGYDLYMSILIDRLLHWAGRLGVPVILMSATLPTNRKNELIRVWRAGRLGLPVAKVDLVQVASSYPELTWADAGGVRTWRDIEPASGAARVSQRNGNRVIAVDLDTLPDDDDVDARADWLLDEVKAALDAGQDIGIAVVHNLVRRVKATDEALHRALSRRGGRHGFGGLERITITSHLTAAERAAAEERLTARFGRAATETGPTIVIGTQVLEQGLDLSFDLMASDLAPIDSLIQRAGRIRRHEDRGTEPLFVRLVVMGATRTSKGVEFPSHTVRIYPALLLLRTWLLLAALPRAHGEQSEHRDRSGLGPSEGDRLIHCPADLRGLVDGLYAEEFDQPVPPELAAAWKKATAAAALARDDAHRADKVRVPQPVGQLVFGGLTGNPTSANQTRKKGRPDDAG</sequence>
<dbReference type="Pfam" id="PF18019">
    <property type="entry name" value="Cas3_HD"/>
    <property type="match status" value="1"/>
</dbReference>
<evidence type="ECO:0000256" key="9">
    <source>
        <dbReference type="SAM" id="MobiDB-lite"/>
    </source>
</evidence>
<dbReference type="GO" id="GO:0051607">
    <property type="term" value="P:defense response to virus"/>
    <property type="evidence" value="ECO:0007669"/>
    <property type="project" value="UniProtKB-KW"/>
</dbReference>
<dbReference type="CDD" id="cd09641">
    <property type="entry name" value="Cas3''_I"/>
    <property type="match status" value="1"/>
</dbReference>
<dbReference type="NCBIfam" id="TIGR01596">
    <property type="entry name" value="cas3_HD"/>
    <property type="match status" value="1"/>
</dbReference>
<dbReference type="InterPro" id="IPR006483">
    <property type="entry name" value="CRISPR-assoc_Cas3_HD"/>
</dbReference>
<dbReference type="KEGG" id="ahg:AHOG_20945"/>
<dbReference type="CDD" id="cd17930">
    <property type="entry name" value="DEXHc_cas3"/>
    <property type="match status" value="1"/>
</dbReference>
<dbReference type="Pfam" id="PF22590">
    <property type="entry name" value="Cas3-like_C_2"/>
    <property type="match status" value="1"/>
</dbReference>
<dbReference type="Proteomes" id="UP000204221">
    <property type="component" value="Chromosome"/>
</dbReference>
<dbReference type="SMART" id="SM00487">
    <property type="entry name" value="DEXDc"/>
    <property type="match status" value="1"/>
</dbReference>
<dbReference type="GO" id="GO:0046872">
    <property type="term" value="F:metal ion binding"/>
    <property type="evidence" value="ECO:0007669"/>
    <property type="project" value="UniProtKB-KW"/>
</dbReference>
<evidence type="ECO:0000256" key="1">
    <source>
        <dbReference type="ARBA" id="ARBA00006847"/>
    </source>
</evidence>
<feature type="region of interest" description="Disordered" evidence="9">
    <location>
        <begin position="838"/>
        <end position="864"/>
    </location>
</feature>
<evidence type="ECO:0000256" key="3">
    <source>
        <dbReference type="ARBA" id="ARBA00022723"/>
    </source>
</evidence>
<dbReference type="SUPFAM" id="SSF52540">
    <property type="entry name" value="P-loop containing nucleoside triphosphate hydrolases"/>
    <property type="match status" value="1"/>
</dbReference>
<evidence type="ECO:0000256" key="7">
    <source>
        <dbReference type="ARBA" id="ARBA00022840"/>
    </source>
</evidence>
<evidence type="ECO:0000256" key="5">
    <source>
        <dbReference type="ARBA" id="ARBA00022801"/>
    </source>
</evidence>